<feature type="transmembrane region" description="Helical" evidence="6">
    <location>
        <begin position="7"/>
        <end position="26"/>
    </location>
</feature>
<dbReference type="SUPFAM" id="SSF50494">
    <property type="entry name" value="Trypsin-like serine proteases"/>
    <property type="match status" value="1"/>
</dbReference>
<dbReference type="PANTHER" id="PTHR24253:SF145">
    <property type="entry name" value="SERINE PROTEASE FILZIG"/>
    <property type="match status" value="1"/>
</dbReference>
<feature type="domain" description="Peptidase S1" evidence="7">
    <location>
        <begin position="1230"/>
        <end position="1472"/>
    </location>
</feature>
<keyword evidence="6" id="KW-1133">Transmembrane helix</keyword>
<dbReference type="InterPro" id="IPR033116">
    <property type="entry name" value="TRYPSIN_SER"/>
</dbReference>
<proteinExistence type="predicted"/>
<keyword evidence="9" id="KW-1185">Reference proteome</keyword>
<dbReference type="SMART" id="SM00020">
    <property type="entry name" value="Tryp_SPc"/>
    <property type="match status" value="1"/>
</dbReference>
<dbReference type="Gene3D" id="2.40.10.10">
    <property type="entry name" value="Trypsin-like serine proteases"/>
    <property type="match status" value="1"/>
</dbReference>
<keyword evidence="6" id="KW-0472">Membrane</keyword>
<keyword evidence="4" id="KW-1015">Disulfide bond</keyword>
<evidence type="ECO:0000256" key="6">
    <source>
        <dbReference type="SAM" id="Phobius"/>
    </source>
</evidence>
<keyword evidence="3 5" id="KW-0720">Serine protease</keyword>
<evidence type="ECO:0000259" key="7">
    <source>
        <dbReference type="PROSITE" id="PS50240"/>
    </source>
</evidence>
<dbReference type="PROSITE" id="PS50240">
    <property type="entry name" value="TRYPSIN_DOM"/>
    <property type="match status" value="1"/>
</dbReference>
<dbReference type="FunFam" id="2.40.10.10:FF:000006">
    <property type="entry name" value="Serine proteinase stubble"/>
    <property type="match status" value="1"/>
</dbReference>
<dbReference type="GO" id="GO:0006508">
    <property type="term" value="P:proteolysis"/>
    <property type="evidence" value="ECO:0007669"/>
    <property type="project" value="UniProtKB-KW"/>
</dbReference>
<evidence type="ECO:0000256" key="1">
    <source>
        <dbReference type="ARBA" id="ARBA00022670"/>
    </source>
</evidence>
<reference evidence="8 9" key="1">
    <citation type="submission" date="2024-04" db="EMBL/GenBank/DDBJ databases">
        <authorList>
            <person name="Rising A."/>
            <person name="Reimegard J."/>
            <person name="Sonavane S."/>
            <person name="Akerstrom W."/>
            <person name="Nylinder S."/>
            <person name="Hedman E."/>
            <person name="Kallberg Y."/>
        </authorList>
    </citation>
    <scope>NUCLEOTIDE SEQUENCE [LARGE SCALE GENOMIC DNA]</scope>
</reference>
<comment type="caution">
    <text evidence="8">The sequence shown here is derived from an EMBL/GenBank/DDBJ whole genome shotgun (WGS) entry which is preliminary data.</text>
</comment>
<evidence type="ECO:0000256" key="3">
    <source>
        <dbReference type="ARBA" id="ARBA00022825"/>
    </source>
</evidence>
<dbReference type="InterPro" id="IPR043504">
    <property type="entry name" value="Peptidase_S1_PA_chymotrypsin"/>
</dbReference>
<evidence type="ECO:0000256" key="4">
    <source>
        <dbReference type="ARBA" id="ARBA00023157"/>
    </source>
</evidence>
<keyword evidence="1 5" id="KW-0645">Protease</keyword>
<protein>
    <recommendedName>
        <fullName evidence="7">Peptidase S1 domain-containing protein</fullName>
    </recommendedName>
</protein>
<dbReference type="InterPro" id="IPR009003">
    <property type="entry name" value="Peptidase_S1_PA"/>
</dbReference>
<dbReference type="InterPro" id="IPR018114">
    <property type="entry name" value="TRYPSIN_HIS"/>
</dbReference>
<keyword evidence="6" id="KW-0812">Transmembrane</keyword>
<evidence type="ECO:0000313" key="8">
    <source>
        <dbReference type="EMBL" id="CAL1291134.1"/>
    </source>
</evidence>
<sequence length="1473" mass="164106">MIIYADIRPLIVTGIVLLFTNFGWNYPLPLKRKLQVPGKRMVMTRKSCQDAIGNKGTCMFKYDCIRQKGVTLSTCVDGFLFGACCFLKEDSIRIISDGIHSETTHLVDYKEPNSTIYNFYQIESDAFLDNSTEYSRPLEEIFSTSFRNLSNENSQENTSTNSLDIFHSTTIGLFDDMNNFTTFKIVIDEQIYNNTANILSTAANFSSTSEYNDSFSLSIDYNEKSATNNQSTSLGPLLQISMGVNNTNDLTVSVTSTEFHPVPTFEPFDKIQLEEYRNQFTNINDFDDNSKENITTDMYNYFSEEEENGNSTIFNRNIFSDLNSTISFTSVTEPFSQNSTVSAENYYELNETEQLTNYQFLLDYYNISNQSSESTDGSMVSSLEISFSPISEHESTEFYDTTKIPEYKNSITSDKNSFIGSKQNTIVLSTFESPSIQTNPELKNFELTSPASSDSQNLSKPNEFEKKELLNTSIASSHFSDFENITFYDKLSALSNDSGNILNTNSSNSNLTSEDKKTTKAVLLPTFPWSSNSILPESFQSVISQLIEQEISSPGNFILDYETLATPAVDVNVLVDQGLFLDSEESIKLEYKSPNISGYLDDEYDKNIILSELVQASNMELEQVDNFISTSSTNSSVDFNDNKFDDRNKNTLLIPNVVIKDLSRNELNIKLTENLSTDASSKDYSDIISDEYNTKEISQTVEGFIYPFEDEKTELSTSIYSSLDLPTEQSNPHTKLFESNLNSNTDEVLLSAQTETYTSTTFQGSSNNQKETNMGFSTLEQLDQNLFEVSTYFSNQQIQSLGSLLTNVTEFSATLIEETTTSSYPAIIQIINNHTGKNSTSINFSNHTKDINESYVSTVHVQSEETKTKEGSTITYSPVNISLENGSNLYEAEIFMNASTPLVLSVEDFEESHRVNSSMYSVVNTNTSNSFNESLDSSQSTSFEIISSYTDFNSTDTRPSILIDNSTSPFTTTVYDESKDTELHSTDFEEYDLIPTEGQSIEGIDDSYNFLSTESEFPTSFGNFSDGSSNLLTTDTELLDNLSLNYSDESSSNDSDPHTTTELSYAETSVFITNTTEGSETVLPTLLDMSTWSDMENPTLQDSSKPTDTNVSDVSITTSTIETVPSSTSKNAAITQNLDFLTPSDTFTNTSNEHSVVHSTGNTTLSSMLTPESPNIQDAAIVNVEKLTSLSTQTYSTPVPATTTAPKVDVHRWNYKKDCGVRLMQPVGRIVGGKNTYFGKWPWQALVKEATWLGLFVKNKCGGVLINSKYVLTAAHCQPGFLASLLVVLGTHDLAETFDNKASIIRNVKRMVVHRHYNAQTFENDLALLEMEAPVEFLPYVVPICLPHRNEDFTGKMAFVTGWGKLTAGGDVPNILQEVQVPIVSNGECQSMFYQAGHHKAIRSNFVCAGYTNGGQDSCEGDSGGPLMVQREDTRWVLVGTVSHGIGCADPNLPGVYMRMSSYRPWIDSIIYK</sequence>
<evidence type="ECO:0000256" key="2">
    <source>
        <dbReference type="ARBA" id="ARBA00022801"/>
    </source>
</evidence>
<dbReference type="Pfam" id="PF00089">
    <property type="entry name" value="Trypsin"/>
    <property type="match status" value="1"/>
</dbReference>
<keyword evidence="2 5" id="KW-0378">Hydrolase</keyword>
<dbReference type="CDD" id="cd00190">
    <property type="entry name" value="Tryp_SPc"/>
    <property type="match status" value="1"/>
</dbReference>
<evidence type="ECO:0000256" key="5">
    <source>
        <dbReference type="RuleBase" id="RU363034"/>
    </source>
</evidence>
<name>A0AAV2B6A5_9ARAC</name>
<evidence type="ECO:0000313" key="9">
    <source>
        <dbReference type="Proteomes" id="UP001497382"/>
    </source>
</evidence>
<dbReference type="PRINTS" id="PR00722">
    <property type="entry name" value="CHYMOTRYPSIN"/>
</dbReference>
<dbReference type="EMBL" id="CAXIEN010000276">
    <property type="protein sequence ID" value="CAL1291134.1"/>
    <property type="molecule type" value="Genomic_DNA"/>
</dbReference>
<dbReference type="InterPro" id="IPR001314">
    <property type="entry name" value="Peptidase_S1A"/>
</dbReference>
<dbReference type="GO" id="GO:0004252">
    <property type="term" value="F:serine-type endopeptidase activity"/>
    <property type="evidence" value="ECO:0007669"/>
    <property type="project" value="InterPro"/>
</dbReference>
<dbReference type="Proteomes" id="UP001497382">
    <property type="component" value="Unassembled WGS sequence"/>
</dbReference>
<dbReference type="PANTHER" id="PTHR24253">
    <property type="entry name" value="TRANSMEMBRANE PROTEASE SERINE"/>
    <property type="match status" value="1"/>
</dbReference>
<dbReference type="InterPro" id="IPR001254">
    <property type="entry name" value="Trypsin_dom"/>
</dbReference>
<organism evidence="8 9">
    <name type="scientific">Larinioides sclopetarius</name>
    <dbReference type="NCBI Taxonomy" id="280406"/>
    <lineage>
        <taxon>Eukaryota</taxon>
        <taxon>Metazoa</taxon>
        <taxon>Ecdysozoa</taxon>
        <taxon>Arthropoda</taxon>
        <taxon>Chelicerata</taxon>
        <taxon>Arachnida</taxon>
        <taxon>Araneae</taxon>
        <taxon>Araneomorphae</taxon>
        <taxon>Entelegynae</taxon>
        <taxon>Araneoidea</taxon>
        <taxon>Araneidae</taxon>
        <taxon>Larinioides</taxon>
    </lineage>
</organism>
<accession>A0AAV2B6A5</accession>
<dbReference type="PROSITE" id="PS00134">
    <property type="entry name" value="TRYPSIN_HIS"/>
    <property type="match status" value="1"/>
</dbReference>
<dbReference type="PROSITE" id="PS00135">
    <property type="entry name" value="TRYPSIN_SER"/>
    <property type="match status" value="1"/>
</dbReference>
<gene>
    <name evidence="8" type="ORF">LARSCL_LOCUS16908</name>
</gene>